<dbReference type="EMBL" id="KP963187">
    <property type="protein sequence ID" value="AKI85071.1"/>
    <property type="molecule type" value="mRNA"/>
</dbReference>
<dbReference type="GO" id="GO:0003735">
    <property type="term" value="F:structural constituent of ribosome"/>
    <property type="evidence" value="ECO:0007669"/>
    <property type="project" value="InterPro"/>
</dbReference>
<comment type="subcellular location">
    <subcellularLocation>
        <location evidence="1">Mitochondrion</location>
    </subcellularLocation>
</comment>
<evidence type="ECO:0000256" key="6">
    <source>
        <dbReference type="ARBA" id="ARBA00078513"/>
    </source>
</evidence>
<reference evidence="8" key="1">
    <citation type="submission" date="2015-03" db="EMBL/GenBank/DDBJ databases">
        <title>Dynamic evolution of Geranium mitochondrial genomes through multiple horizontal and intracellular gene transfers.</title>
        <authorList>
            <person name="Park S."/>
            <person name="Grewe F."/>
            <person name="Zhu A."/>
            <person name="Ruhlman T.A."/>
            <person name="Sabir J."/>
            <person name="Mower J.P."/>
            <person name="Jansen R.K."/>
        </authorList>
    </citation>
    <scope>NUCLEOTIDE SEQUENCE</scope>
</reference>
<comment type="similarity">
    <text evidence="2">Belongs to the universal ribosomal protein uL2 family.</text>
</comment>
<feature type="domain" description="Large ribosomal subunit protein uL2 RNA-binding" evidence="7">
    <location>
        <begin position="81"/>
        <end position="151"/>
    </location>
</feature>
<evidence type="ECO:0000256" key="2">
    <source>
        <dbReference type="ARBA" id="ARBA00005636"/>
    </source>
</evidence>
<dbReference type="InterPro" id="IPR002171">
    <property type="entry name" value="Ribosomal_uL2"/>
</dbReference>
<keyword evidence="4 8" id="KW-0496">Mitochondrion</keyword>
<evidence type="ECO:0000256" key="1">
    <source>
        <dbReference type="ARBA" id="ARBA00004173"/>
    </source>
</evidence>
<sequence length="325" mass="35715">MQGAIQKIVSHGKILKNAALGRIHLGNAEIRPAVFSQFESFSSVGGAKRRAGTKNRNSDVLKAKDGRTLRQFTLSKGKSAGRNSSGRITAFHRGGGAKRLQRIVDLKRSTLATGIVERIEYDPNRSGRLALVRWVEGVRPKKLNTMEKFTPPDKNHEPITTTIRGKFSFSSMPGKVEQRKVACWYPAQRVGDVVVGLPAGMPPPSKSPCTSEDAGRKKTSVRDVFLSAFSSPKSKGEAASVSFVRSSGLPRIAVAGAKPTFFASQMSRTPEEKNTFSLSEVQQWRTDSDVWAHRMKRKAALSWHRFKQQDTLGLVGAAERNESKP</sequence>
<proteinExistence type="evidence at transcript level"/>
<dbReference type="Gene3D" id="2.40.50.140">
    <property type="entry name" value="Nucleic acid-binding proteins"/>
    <property type="match status" value="1"/>
</dbReference>
<dbReference type="PANTHER" id="PTHR13691">
    <property type="entry name" value="RIBOSOMAL PROTEIN L2"/>
    <property type="match status" value="1"/>
</dbReference>
<dbReference type="PANTHER" id="PTHR13691:SF44">
    <property type="entry name" value="LARGE RIBOSOMAL SUBUNIT PROTEIN UL2MZ-RELATED"/>
    <property type="match status" value="1"/>
</dbReference>
<dbReference type="FunFam" id="2.40.50.140:FF:000254">
    <property type="entry name" value="Ribosomal protein L2 mitochondrion"/>
    <property type="match status" value="1"/>
</dbReference>
<keyword evidence="5" id="KW-0687">Ribonucleoprotein</keyword>
<evidence type="ECO:0000256" key="4">
    <source>
        <dbReference type="ARBA" id="ARBA00023128"/>
    </source>
</evidence>
<accession>A0A0G2YJ09</accession>
<keyword evidence="3 8" id="KW-0689">Ribosomal protein</keyword>
<dbReference type="AlphaFoldDB" id="A0A0G2YJ09"/>
<dbReference type="InterPro" id="IPR022666">
    <property type="entry name" value="Ribosomal_uL2_RNA-bd_dom"/>
</dbReference>
<dbReference type="GO" id="GO:0005762">
    <property type="term" value="C:mitochondrial large ribosomal subunit"/>
    <property type="evidence" value="ECO:0007669"/>
    <property type="project" value="TreeGrafter"/>
</dbReference>
<evidence type="ECO:0000313" key="8">
    <source>
        <dbReference type="EMBL" id="AKI85071.1"/>
    </source>
</evidence>
<dbReference type="SMART" id="SM01383">
    <property type="entry name" value="Ribosomal_L2"/>
    <property type="match status" value="1"/>
</dbReference>
<organism evidence="8">
    <name type="scientific">Hypseocharis bilobata</name>
    <dbReference type="NCBI Taxonomy" id="253189"/>
    <lineage>
        <taxon>Eukaryota</taxon>
        <taxon>Viridiplantae</taxon>
        <taxon>Streptophyta</taxon>
        <taxon>Embryophyta</taxon>
        <taxon>Tracheophyta</taxon>
        <taxon>Spermatophyta</taxon>
        <taxon>Magnoliopsida</taxon>
        <taxon>eudicotyledons</taxon>
        <taxon>Gunneridae</taxon>
        <taxon>Pentapetalae</taxon>
        <taxon>rosids</taxon>
        <taxon>malvids</taxon>
        <taxon>Geraniales</taxon>
        <taxon>Geraniaceae</taxon>
        <taxon>Hypseocharis</taxon>
    </lineage>
</organism>
<evidence type="ECO:0000259" key="7">
    <source>
        <dbReference type="SMART" id="SM01383"/>
    </source>
</evidence>
<evidence type="ECO:0000256" key="3">
    <source>
        <dbReference type="ARBA" id="ARBA00022980"/>
    </source>
</evidence>
<dbReference type="GO" id="GO:0032543">
    <property type="term" value="P:mitochondrial translation"/>
    <property type="evidence" value="ECO:0007669"/>
    <property type="project" value="TreeGrafter"/>
</dbReference>
<dbReference type="Pfam" id="PF00181">
    <property type="entry name" value="Ribosomal_L2_N"/>
    <property type="match status" value="1"/>
</dbReference>
<name>A0A0G2YJ09_9ROSI</name>
<evidence type="ECO:0000256" key="5">
    <source>
        <dbReference type="ARBA" id="ARBA00023274"/>
    </source>
</evidence>
<dbReference type="SUPFAM" id="SSF50249">
    <property type="entry name" value="Nucleic acid-binding proteins"/>
    <property type="match status" value="1"/>
</dbReference>
<protein>
    <recommendedName>
        <fullName evidence="6">60S ribosomal protein L2, mitochondrial</fullName>
    </recommendedName>
</protein>
<dbReference type="InterPro" id="IPR012340">
    <property type="entry name" value="NA-bd_OB-fold"/>
</dbReference>
<geneLocation type="mitochondrion" evidence="8"/>
<gene>
    <name evidence="8" type="primary">rpl2</name>
</gene>
<dbReference type="GO" id="GO:0003723">
    <property type="term" value="F:RNA binding"/>
    <property type="evidence" value="ECO:0007669"/>
    <property type="project" value="TreeGrafter"/>
</dbReference>